<dbReference type="Gene3D" id="2.60.40.10">
    <property type="entry name" value="Immunoglobulins"/>
    <property type="match status" value="1"/>
</dbReference>
<dbReference type="Pfam" id="PF00759">
    <property type="entry name" value="Glyco_hydro_9"/>
    <property type="match status" value="1"/>
</dbReference>
<dbReference type="GO" id="GO:0008810">
    <property type="term" value="F:cellulase activity"/>
    <property type="evidence" value="ECO:0007669"/>
    <property type="project" value="InterPro"/>
</dbReference>
<dbReference type="Gene3D" id="3.20.20.370">
    <property type="entry name" value="Glycoside hydrolase/deacetylase"/>
    <property type="match status" value="1"/>
</dbReference>
<keyword evidence="2" id="KW-0378">Hydrolase</keyword>
<feature type="domain" description="NodB homology" evidence="6">
    <location>
        <begin position="624"/>
        <end position="831"/>
    </location>
</feature>
<dbReference type="PANTHER" id="PTHR22298">
    <property type="entry name" value="ENDO-1,4-BETA-GLUCANASE"/>
    <property type="match status" value="1"/>
</dbReference>
<dbReference type="PROSITE" id="PS51677">
    <property type="entry name" value="NODB"/>
    <property type="match status" value="1"/>
</dbReference>
<keyword evidence="5" id="KW-0624">Polysaccharide degradation</keyword>
<dbReference type="EMBL" id="VSSQ01000263">
    <property type="protein sequence ID" value="MPL88720.1"/>
    <property type="molecule type" value="Genomic_DNA"/>
</dbReference>
<evidence type="ECO:0000256" key="2">
    <source>
        <dbReference type="ARBA" id="ARBA00022801"/>
    </source>
</evidence>
<keyword evidence="3" id="KW-0119">Carbohydrate metabolism</keyword>
<dbReference type="GO" id="GO:0000272">
    <property type="term" value="P:polysaccharide catabolic process"/>
    <property type="evidence" value="ECO:0007669"/>
    <property type="project" value="UniProtKB-KW"/>
</dbReference>
<dbReference type="SUPFAM" id="SSF81296">
    <property type="entry name" value="E set domains"/>
    <property type="match status" value="1"/>
</dbReference>
<organism evidence="7">
    <name type="scientific">bioreactor metagenome</name>
    <dbReference type="NCBI Taxonomy" id="1076179"/>
    <lineage>
        <taxon>unclassified sequences</taxon>
        <taxon>metagenomes</taxon>
        <taxon>ecological metagenomes</taxon>
    </lineage>
</organism>
<gene>
    <name evidence="7" type="ORF">SDC9_34746</name>
</gene>
<dbReference type="InterPro" id="IPR013783">
    <property type="entry name" value="Ig-like_fold"/>
</dbReference>
<dbReference type="Pfam" id="PF01522">
    <property type="entry name" value="Polysacc_deac_1"/>
    <property type="match status" value="1"/>
</dbReference>
<comment type="similarity">
    <text evidence="1">Belongs to the glycosyl hydrolase 9 (cellulase E) family.</text>
</comment>
<comment type="caution">
    <text evidence="7">The sequence shown here is derived from an EMBL/GenBank/DDBJ whole genome shotgun (WGS) entry which is preliminary data.</text>
</comment>
<dbReference type="AlphaFoldDB" id="A0A644VBR2"/>
<accession>A0A644VBR2</accession>
<dbReference type="GO" id="GO:0016810">
    <property type="term" value="F:hydrolase activity, acting on carbon-nitrogen (but not peptide) bonds"/>
    <property type="evidence" value="ECO:0007669"/>
    <property type="project" value="InterPro"/>
</dbReference>
<evidence type="ECO:0000259" key="6">
    <source>
        <dbReference type="PROSITE" id="PS51677"/>
    </source>
</evidence>
<dbReference type="SUPFAM" id="SSF88713">
    <property type="entry name" value="Glycoside hydrolase/deacetylase"/>
    <property type="match status" value="1"/>
</dbReference>
<evidence type="ECO:0000256" key="5">
    <source>
        <dbReference type="ARBA" id="ARBA00023326"/>
    </source>
</evidence>
<dbReference type="InterPro" id="IPR001701">
    <property type="entry name" value="Glyco_hydro_9"/>
</dbReference>
<name>A0A644VBR2_9ZZZZ</name>
<dbReference type="CDD" id="cd02850">
    <property type="entry name" value="E_set_Cellulase_N"/>
    <property type="match status" value="1"/>
</dbReference>
<proteinExistence type="inferred from homology"/>
<dbReference type="InterPro" id="IPR012341">
    <property type="entry name" value="6hp_glycosidase-like_sf"/>
</dbReference>
<dbReference type="CDD" id="cd10917">
    <property type="entry name" value="CE4_NodB_like_6s_7s"/>
    <property type="match status" value="1"/>
</dbReference>
<sequence length="833" mass="93819">MRFLKISVFLSLILFSVSNQLAANSWIRVNQAGYLPADIKVAVFISLNEKSTPVFEVRDALTDKIVFQGAGKKSDAISWGMKSAYRFDFSKIEKEGGYYIVSNGAKSPNFRIAADSYEGLSDFLLEYMRQQRCGDNPYTGELCHQDDGYIVGHPSRNGEKIDVRGGWHDATDYLQYTTTSATTLYHLMFSWEQQKDKSVFKDNFDARGRKGANGTPDILDEIRWGLDWLDRMNPEDKVMFNQIADDRDHAGFRLPNKDKVDYGWGPGTGRPVYFVSGQPQSLGKHFNRTTGVASTAGKFASSFALASEILKESDPEYAAKLRDKAVKAFAFAEEFPGNTQTACVVSPYFYEEDTWVDDVELAAATFYKYTGDANWRKRADYWGQLEPVTPWMELGRGRHYQFYPFINLGHYYLASSSDKATKDKYIQYMKDGLEHLRKRAADDPFIYGIPFLWCSNNLVSAAITQARLYREVSGDETYLEMEMALRDWLFGTNPWGTSMLVGFPKGGDYPDSPHSSYTVHNGDLTYGGLVDGPIERLLFLERAGKSLTKPDMYAPFNNGKAVYHDDIGDYASNEPTMDGTAGLSFYFAKMESDGKEQAKAISEKSALTLKDSQGAVVRVNPDKKVIYLAFTADSMFQGGGKILKTLASNKIKGSFFLTGNFLRIPEQKGTIEKIVSQGHYVGGHSDKHLLYAPWDKREKSLVSGDSLRNDIINNLVELQKFGVSQKDAVWFMPPYEWYNKESVYTASTLGLKTINYTPGTATPADYTYPGMSSYKTSDELIAKLFAFEKSNNLNGAIILIHPGVDDRRADKLYDRLDSIIKRLKKLGYSFDRL</sequence>
<dbReference type="InterPro" id="IPR008928">
    <property type="entry name" value="6-hairpin_glycosidase_sf"/>
</dbReference>
<dbReference type="SUPFAM" id="SSF48208">
    <property type="entry name" value="Six-hairpin glycosidases"/>
    <property type="match status" value="1"/>
</dbReference>
<evidence type="ECO:0000256" key="1">
    <source>
        <dbReference type="ARBA" id="ARBA00007072"/>
    </source>
</evidence>
<dbReference type="Pfam" id="PF02927">
    <property type="entry name" value="CelD_N"/>
    <property type="match status" value="1"/>
</dbReference>
<protein>
    <recommendedName>
        <fullName evidence="6">NodB homology domain-containing protein</fullName>
    </recommendedName>
</protein>
<keyword evidence="4" id="KW-0326">Glycosidase</keyword>
<evidence type="ECO:0000256" key="4">
    <source>
        <dbReference type="ARBA" id="ARBA00023295"/>
    </source>
</evidence>
<dbReference type="Gene3D" id="1.50.10.10">
    <property type="match status" value="1"/>
</dbReference>
<dbReference type="InterPro" id="IPR002509">
    <property type="entry name" value="NODB_dom"/>
</dbReference>
<evidence type="ECO:0000313" key="7">
    <source>
        <dbReference type="EMBL" id="MPL88720.1"/>
    </source>
</evidence>
<dbReference type="InterPro" id="IPR011330">
    <property type="entry name" value="Glyco_hydro/deAcase_b/a-brl"/>
</dbReference>
<evidence type="ECO:0000256" key="3">
    <source>
        <dbReference type="ARBA" id="ARBA00023277"/>
    </source>
</evidence>
<reference evidence="7" key="1">
    <citation type="submission" date="2019-08" db="EMBL/GenBank/DDBJ databases">
        <authorList>
            <person name="Kucharzyk K."/>
            <person name="Murdoch R.W."/>
            <person name="Higgins S."/>
            <person name="Loffler F."/>
        </authorList>
    </citation>
    <scope>NUCLEOTIDE SEQUENCE</scope>
</reference>
<dbReference type="InterPro" id="IPR014756">
    <property type="entry name" value="Ig_E-set"/>
</dbReference>
<dbReference type="InterPro" id="IPR004197">
    <property type="entry name" value="Cellulase_Ig-like"/>
</dbReference>